<dbReference type="FunFam" id="1.10.287.110:FF:000034">
    <property type="entry name" value="Chaperone protein DnaJ"/>
    <property type="match status" value="1"/>
</dbReference>
<accession>A0A4Q1RFM4</accession>
<dbReference type="AlphaFoldDB" id="A0A4Q1RFM4"/>
<evidence type="ECO:0000259" key="15">
    <source>
        <dbReference type="PROSITE" id="PS51188"/>
    </source>
</evidence>
<dbReference type="GO" id="GO:0005737">
    <property type="term" value="C:cytoplasm"/>
    <property type="evidence" value="ECO:0007669"/>
    <property type="project" value="UniProtKB-SubCell"/>
</dbReference>
<comment type="function">
    <text evidence="9 12">Participates actively in the response to hyperosmotic and heat shock by preventing the aggregation of stress-denatured proteins and by disaggregating proteins, also in an autonomous, DnaK-independent fashion. Unfolded proteins bind initially to DnaJ; upon interaction with the DnaJ-bound protein, DnaK hydrolyzes its bound ATP, resulting in the formation of a stable complex. GrpE releases ADP from DnaK; ATP binding to DnaK triggers the release of the substrate protein, thus completing the reaction cycle. Several rounds of ATP-dependent interactions between DnaJ, DnaK and GrpE are required for fully efficient folding. Also involved, together with DnaK and GrpE, in the DNA replication of plasmids through activation of initiation proteins.</text>
</comment>
<dbReference type="GO" id="GO:0006260">
    <property type="term" value="P:DNA replication"/>
    <property type="evidence" value="ECO:0007669"/>
    <property type="project" value="UniProtKB-KW"/>
</dbReference>
<dbReference type="NCBIfam" id="NF008035">
    <property type="entry name" value="PRK10767.1"/>
    <property type="match status" value="1"/>
</dbReference>
<keyword evidence="6 12" id="KW-0862">Zinc</keyword>
<dbReference type="SMART" id="SM00271">
    <property type="entry name" value="DnaJ"/>
    <property type="match status" value="1"/>
</dbReference>
<dbReference type="CDD" id="cd06257">
    <property type="entry name" value="DnaJ"/>
    <property type="match status" value="1"/>
</dbReference>
<keyword evidence="17" id="KW-1185">Reference proteome</keyword>
<comment type="subunit">
    <text evidence="12">Homodimer.</text>
</comment>
<feature type="binding site" evidence="12">
    <location>
        <position position="156"/>
    </location>
    <ligand>
        <name>Zn(2+)</name>
        <dbReference type="ChEBI" id="CHEBI:29105"/>
        <label>1</label>
    </ligand>
</feature>
<evidence type="ECO:0000256" key="6">
    <source>
        <dbReference type="ARBA" id="ARBA00022833"/>
    </source>
</evidence>
<comment type="similarity">
    <text evidence="10 12">Belongs to the DnaJ family.</text>
</comment>
<evidence type="ECO:0000256" key="3">
    <source>
        <dbReference type="ARBA" id="ARBA00022723"/>
    </source>
</evidence>
<organism evidence="16 17">
    <name type="scientific">Blautia faecicola</name>
    <dbReference type="NCBI Taxonomy" id="2509240"/>
    <lineage>
        <taxon>Bacteria</taxon>
        <taxon>Bacillati</taxon>
        <taxon>Bacillota</taxon>
        <taxon>Clostridia</taxon>
        <taxon>Lachnospirales</taxon>
        <taxon>Lachnospiraceae</taxon>
        <taxon>Blautia</taxon>
    </lineage>
</organism>
<evidence type="ECO:0000256" key="2">
    <source>
        <dbReference type="ARBA" id="ARBA00022705"/>
    </source>
</evidence>
<evidence type="ECO:0000313" key="16">
    <source>
        <dbReference type="EMBL" id="RXS74406.1"/>
    </source>
</evidence>
<dbReference type="Proteomes" id="UP000290106">
    <property type="component" value="Unassembled WGS sequence"/>
</dbReference>
<dbReference type="NCBIfam" id="TIGR02349">
    <property type="entry name" value="DnaJ_bact"/>
    <property type="match status" value="1"/>
</dbReference>
<feature type="binding site" evidence="12">
    <location>
        <position position="196"/>
    </location>
    <ligand>
        <name>Zn(2+)</name>
        <dbReference type="ChEBI" id="CHEBI:29105"/>
        <label>2</label>
    </ligand>
</feature>
<feature type="binding site" evidence="12">
    <location>
        <position position="153"/>
    </location>
    <ligand>
        <name>Zn(2+)</name>
        <dbReference type="ChEBI" id="CHEBI:29105"/>
        <label>1</label>
    </ligand>
</feature>
<evidence type="ECO:0000256" key="11">
    <source>
        <dbReference type="ARBA" id="ARBA00067609"/>
    </source>
</evidence>
<dbReference type="InterPro" id="IPR012724">
    <property type="entry name" value="DnaJ"/>
</dbReference>
<dbReference type="InterPro" id="IPR001623">
    <property type="entry name" value="DnaJ_domain"/>
</dbReference>
<dbReference type="PRINTS" id="PR00625">
    <property type="entry name" value="JDOMAIN"/>
</dbReference>
<proteinExistence type="inferred from homology"/>
<feature type="binding site" evidence="12">
    <location>
        <position position="213"/>
    </location>
    <ligand>
        <name>Zn(2+)</name>
        <dbReference type="ChEBI" id="CHEBI:29105"/>
        <label>1</label>
    </ligand>
</feature>
<comment type="cofactor">
    <cofactor evidence="12">
        <name>Zn(2+)</name>
        <dbReference type="ChEBI" id="CHEBI:29105"/>
    </cofactor>
    <text evidence="12">Binds 2 Zn(2+) ions per monomer.</text>
</comment>
<feature type="domain" description="CR-type" evidence="15">
    <location>
        <begin position="140"/>
        <end position="222"/>
    </location>
</feature>
<sequence length="386" mass="42091">MAEKRDYYEVLGVERGADDATLKKAYRKLAKKYHPDMNPGDKEAEAKFKEATEAYSVLSDPEKRRTYDQYGHAAFENGGAGQGGGFGGFDFNGADMGDIFGDIFGDLFGGGRSRRANNGPMRGANLRAVVHITFQEAVFGCEKELELTLKDTCTKCNGTGAKPGTSPETCSKCHGTGQVTYTQQSMFGMVRNVQTCPDCGGTGKIIKDKCPDCRGTGFTASRKKIQVSIPAGIDDGQSIRIREKGEPGTNGGPRGDLLVEVQVARHPIFQRQDMNIFSTAPITYAQAALGGKIRINTVDGEVEYEVKPGTQTDTKIRLRGKGVPSLRNKNVRGDQYVTLVVQVPTKLSEEAKDALRAFDAACQGKPAPEKEKKKRFMDKLKETFED</sequence>
<dbReference type="RefSeq" id="WP_129257076.1">
    <property type="nucleotide sequence ID" value="NZ_SDKC01000001.1"/>
</dbReference>
<evidence type="ECO:0000256" key="5">
    <source>
        <dbReference type="ARBA" id="ARBA00022771"/>
    </source>
</evidence>
<keyword evidence="8 12" id="KW-0143">Chaperone</keyword>
<feature type="domain" description="J" evidence="14">
    <location>
        <begin position="6"/>
        <end position="71"/>
    </location>
</feature>
<feature type="repeat" description="CXXCXGXG motif" evidence="12">
    <location>
        <begin position="210"/>
        <end position="217"/>
    </location>
</feature>
<feature type="binding site" evidence="12">
    <location>
        <position position="170"/>
    </location>
    <ligand>
        <name>Zn(2+)</name>
        <dbReference type="ChEBI" id="CHEBI:29105"/>
        <label>2</label>
    </ligand>
</feature>
<feature type="repeat" description="CXXCXGXG motif" evidence="12">
    <location>
        <begin position="153"/>
        <end position="160"/>
    </location>
</feature>
<evidence type="ECO:0000256" key="12">
    <source>
        <dbReference type="HAMAP-Rule" id="MF_01152"/>
    </source>
</evidence>
<protein>
    <recommendedName>
        <fullName evidence="11 12">Chaperone protein DnaJ</fullName>
    </recommendedName>
</protein>
<evidence type="ECO:0000256" key="9">
    <source>
        <dbReference type="ARBA" id="ARBA00053423"/>
    </source>
</evidence>
<evidence type="ECO:0000313" key="17">
    <source>
        <dbReference type="Proteomes" id="UP000290106"/>
    </source>
</evidence>
<keyword evidence="7 12" id="KW-0346">Stress response</keyword>
<evidence type="ECO:0000256" key="7">
    <source>
        <dbReference type="ARBA" id="ARBA00023016"/>
    </source>
</evidence>
<dbReference type="PROSITE" id="PS50076">
    <property type="entry name" value="DNAJ_2"/>
    <property type="match status" value="1"/>
</dbReference>
<dbReference type="FunFam" id="2.10.230.10:FF:000002">
    <property type="entry name" value="Molecular chaperone DnaJ"/>
    <property type="match status" value="1"/>
</dbReference>
<dbReference type="OrthoDB" id="9779889at2"/>
<keyword evidence="4 12" id="KW-0677">Repeat</keyword>
<feature type="zinc finger region" description="CR-type" evidence="13">
    <location>
        <begin position="140"/>
        <end position="222"/>
    </location>
</feature>
<dbReference type="GO" id="GO:0009408">
    <property type="term" value="P:response to heat"/>
    <property type="evidence" value="ECO:0007669"/>
    <property type="project" value="InterPro"/>
</dbReference>
<keyword evidence="2 12" id="KW-0235">DNA replication</keyword>
<dbReference type="SUPFAM" id="SSF49493">
    <property type="entry name" value="HSP40/DnaJ peptide-binding domain"/>
    <property type="match status" value="2"/>
</dbReference>
<comment type="domain">
    <text evidence="12">The J domain is necessary and sufficient to stimulate DnaK ATPase activity. Zinc center 1 plays an important role in the autonomous, DnaK-independent chaperone activity of DnaJ. Zinc center 2 is essential for interaction with DnaK and for DnaJ activity.</text>
</comment>
<dbReference type="CDD" id="cd10719">
    <property type="entry name" value="DnaJ_zf"/>
    <property type="match status" value="1"/>
</dbReference>
<evidence type="ECO:0000256" key="8">
    <source>
        <dbReference type="ARBA" id="ARBA00023186"/>
    </source>
</evidence>
<dbReference type="PROSITE" id="PS00636">
    <property type="entry name" value="DNAJ_1"/>
    <property type="match status" value="1"/>
</dbReference>
<dbReference type="InterPro" id="IPR002939">
    <property type="entry name" value="DnaJ_C"/>
</dbReference>
<feature type="binding site" evidence="12">
    <location>
        <position position="210"/>
    </location>
    <ligand>
        <name>Zn(2+)</name>
        <dbReference type="ChEBI" id="CHEBI:29105"/>
        <label>1</label>
    </ligand>
</feature>
<keyword evidence="3 12" id="KW-0479">Metal-binding</keyword>
<dbReference type="Pfam" id="PF01556">
    <property type="entry name" value="DnaJ_C"/>
    <property type="match status" value="1"/>
</dbReference>
<reference evidence="16 17" key="1">
    <citation type="submission" date="2019-01" db="EMBL/GenBank/DDBJ databases">
        <title>Blautia sp. nov. KGMB01111 isolated human feces.</title>
        <authorList>
            <person name="Park J.-E."/>
            <person name="Kim J.-S."/>
            <person name="Park S.-H."/>
        </authorList>
    </citation>
    <scope>NUCLEOTIDE SEQUENCE [LARGE SCALE GENOMIC DNA]</scope>
    <source>
        <strain evidence="16 17">KGMB01111</strain>
    </source>
</reference>
<evidence type="ECO:0000256" key="10">
    <source>
        <dbReference type="ARBA" id="ARBA00061004"/>
    </source>
</evidence>
<name>A0A4Q1RFM4_9FIRM</name>
<comment type="subcellular location">
    <subcellularLocation>
        <location evidence="12">Cytoplasm</location>
    </subcellularLocation>
</comment>
<dbReference type="GO" id="GO:0051082">
    <property type="term" value="F:unfolded protein binding"/>
    <property type="evidence" value="ECO:0007669"/>
    <property type="project" value="UniProtKB-UniRule"/>
</dbReference>
<dbReference type="SUPFAM" id="SSF57938">
    <property type="entry name" value="DnaJ/Hsp40 cysteine-rich domain"/>
    <property type="match status" value="1"/>
</dbReference>
<dbReference type="GO" id="GO:0005524">
    <property type="term" value="F:ATP binding"/>
    <property type="evidence" value="ECO:0007669"/>
    <property type="project" value="InterPro"/>
</dbReference>
<dbReference type="Pfam" id="PF00226">
    <property type="entry name" value="DnaJ"/>
    <property type="match status" value="1"/>
</dbReference>
<dbReference type="SUPFAM" id="SSF46565">
    <property type="entry name" value="Chaperone J-domain"/>
    <property type="match status" value="1"/>
</dbReference>
<dbReference type="InterPro" id="IPR036410">
    <property type="entry name" value="HSP_DnaJ_Cys-rich_dom_sf"/>
</dbReference>
<evidence type="ECO:0000256" key="13">
    <source>
        <dbReference type="PROSITE-ProRule" id="PRU00546"/>
    </source>
</evidence>
<dbReference type="CDD" id="cd10747">
    <property type="entry name" value="DnaJ_C"/>
    <property type="match status" value="1"/>
</dbReference>
<feature type="repeat" description="CXXCXGXG motif" evidence="12">
    <location>
        <begin position="170"/>
        <end position="177"/>
    </location>
</feature>
<dbReference type="Gene3D" id="2.60.260.20">
    <property type="entry name" value="Urease metallochaperone UreE, N-terminal domain"/>
    <property type="match status" value="2"/>
</dbReference>
<dbReference type="GO" id="GO:0042026">
    <property type="term" value="P:protein refolding"/>
    <property type="evidence" value="ECO:0007669"/>
    <property type="project" value="TreeGrafter"/>
</dbReference>
<dbReference type="Gene3D" id="6.20.20.10">
    <property type="match status" value="2"/>
</dbReference>
<feature type="binding site" evidence="12">
    <location>
        <position position="199"/>
    </location>
    <ligand>
        <name>Zn(2+)</name>
        <dbReference type="ChEBI" id="CHEBI:29105"/>
        <label>2</label>
    </ligand>
</feature>
<dbReference type="Pfam" id="PF00684">
    <property type="entry name" value="DnaJ_CXXCXGXG"/>
    <property type="match status" value="1"/>
</dbReference>
<evidence type="ECO:0000259" key="14">
    <source>
        <dbReference type="PROSITE" id="PS50076"/>
    </source>
</evidence>
<feature type="repeat" description="CXXCXGXG motif" evidence="12">
    <location>
        <begin position="196"/>
        <end position="203"/>
    </location>
</feature>
<dbReference type="FunFam" id="2.60.260.20:FF:000005">
    <property type="entry name" value="Chaperone protein dnaJ 1, mitochondrial"/>
    <property type="match status" value="1"/>
</dbReference>
<dbReference type="PANTHER" id="PTHR43096">
    <property type="entry name" value="DNAJ HOMOLOG 1, MITOCHONDRIAL-RELATED"/>
    <property type="match status" value="1"/>
</dbReference>
<dbReference type="EMBL" id="SDKC01000001">
    <property type="protein sequence ID" value="RXS74406.1"/>
    <property type="molecule type" value="Genomic_DNA"/>
</dbReference>
<dbReference type="PROSITE" id="PS51188">
    <property type="entry name" value="ZF_CR"/>
    <property type="match status" value="1"/>
</dbReference>
<keyword evidence="1 12" id="KW-0963">Cytoplasm</keyword>
<evidence type="ECO:0000256" key="1">
    <source>
        <dbReference type="ARBA" id="ARBA00022490"/>
    </source>
</evidence>
<dbReference type="GO" id="GO:0008270">
    <property type="term" value="F:zinc ion binding"/>
    <property type="evidence" value="ECO:0007669"/>
    <property type="project" value="UniProtKB-UniRule"/>
</dbReference>
<dbReference type="Gene3D" id="1.10.287.110">
    <property type="entry name" value="DnaJ domain"/>
    <property type="match status" value="1"/>
</dbReference>
<dbReference type="InterPro" id="IPR001305">
    <property type="entry name" value="HSP_DnaJ_Cys-rich_dom"/>
</dbReference>
<dbReference type="InterPro" id="IPR008971">
    <property type="entry name" value="HSP40/DnaJ_pept-bd"/>
</dbReference>
<dbReference type="GO" id="GO:0031072">
    <property type="term" value="F:heat shock protein binding"/>
    <property type="evidence" value="ECO:0007669"/>
    <property type="project" value="InterPro"/>
</dbReference>
<gene>
    <name evidence="12 16" type="primary">dnaJ</name>
    <name evidence="16" type="ORF">ETP43_03670</name>
</gene>
<dbReference type="InterPro" id="IPR018253">
    <property type="entry name" value="DnaJ_domain_CS"/>
</dbReference>
<comment type="caution">
    <text evidence="16">The sequence shown here is derived from an EMBL/GenBank/DDBJ whole genome shotgun (WGS) entry which is preliminary data.</text>
</comment>
<keyword evidence="5 12" id="KW-0863">Zinc-finger</keyword>
<dbReference type="InterPro" id="IPR036869">
    <property type="entry name" value="J_dom_sf"/>
</dbReference>
<feature type="binding site" evidence="12">
    <location>
        <position position="173"/>
    </location>
    <ligand>
        <name>Zn(2+)</name>
        <dbReference type="ChEBI" id="CHEBI:29105"/>
        <label>2</label>
    </ligand>
</feature>
<dbReference type="PANTHER" id="PTHR43096:SF48">
    <property type="entry name" value="CHAPERONE PROTEIN DNAJ"/>
    <property type="match status" value="1"/>
</dbReference>
<dbReference type="HAMAP" id="MF_01152">
    <property type="entry name" value="DnaJ"/>
    <property type="match status" value="1"/>
</dbReference>
<evidence type="ECO:0000256" key="4">
    <source>
        <dbReference type="ARBA" id="ARBA00022737"/>
    </source>
</evidence>